<dbReference type="PANTHER" id="PTHR24394:SF48">
    <property type="entry name" value="ZINC FINGER PROTEIN 771"/>
    <property type="match status" value="1"/>
</dbReference>
<dbReference type="GO" id="GO:0008270">
    <property type="term" value="F:zinc ion binding"/>
    <property type="evidence" value="ECO:0007669"/>
    <property type="project" value="UniProtKB-KW"/>
</dbReference>
<dbReference type="SMART" id="SM00355">
    <property type="entry name" value="ZnF_C2H2"/>
    <property type="match status" value="3"/>
</dbReference>
<dbReference type="GO" id="GO:0000981">
    <property type="term" value="F:DNA-binding transcription factor activity, RNA polymerase II-specific"/>
    <property type="evidence" value="ECO:0007669"/>
    <property type="project" value="TreeGrafter"/>
</dbReference>
<keyword evidence="4" id="KW-0677">Repeat</keyword>
<dbReference type="PROSITE" id="PS00028">
    <property type="entry name" value="ZINC_FINGER_C2H2_1"/>
    <property type="match status" value="2"/>
</dbReference>
<evidence type="ECO:0000256" key="10">
    <source>
        <dbReference type="PROSITE-ProRule" id="PRU00042"/>
    </source>
</evidence>
<keyword evidence="8" id="KW-0804">Transcription</keyword>
<dbReference type="PROSITE" id="PS50157">
    <property type="entry name" value="ZINC_FINGER_C2H2_2"/>
    <property type="match status" value="3"/>
</dbReference>
<evidence type="ECO:0000256" key="1">
    <source>
        <dbReference type="ARBA" id="ARBA00004123"/>
    </source>
</evidence>
<feature type="domain" description="C2H2-type" evidence="11">
    <location>
        <begin position="168"/>
        <end position="195"/>
    </location>
</feature>
<dbReference type="InterPro" id="IPR036236">
    <property type="entry name" value="Znf_C2H2_sf"/>
</dbReference>
<evidence type="ECO:0000256" key="6">
    <source>
        <dbReference type="ARBA" id="ARBA00022833"/>
    </source>
</evidence>
<dbReference type="FunFam" id="3.30.160.60:FF:002343">
    <property type="entry name" value="Zinc finger protein 33A"/>
    <property type="match status" value="1"/>
</dbReference>
<evidence type="ECO:0000256" key="4">
    <source>
        <dbReference type="ARBA" id="ARBA00022737"/>
    </source>
</evidence>
<keyword evidence="9" id="KW-0539">Nucleus</keyword>
<dbReference type="GO" id="GO:0003677">
    <property type="term" value="F:DNA binding"/>
    <property type="evidence" value="ECO:0007669"/>
    <property type="project" value="UniProtKB-KW"/>
</dbReference>
<evidence type="ECO:0000256" key="7">
    <source>
        <dbReference type="ARBA" id="ARBA00023015"/>
    </source>
</evidence>
<keyword evidence="5 10" id="KW-0863">Zinc-finger</keyword>
<dbReference type="Gene3D" id="3.30.160.60">
    <property type="entry name" value="Classic Zinc Finger"/>
    <property type="match status" value="4"/>
</dbReference>
<evidence type="ECO:0000256" key="2">
    <source>
        <dbReference type="ARBA" id="ARBA00006991"/>
    </source>
</evidence>
<dbReference type="Pfam" id="PF00096">
    <property type="entry name" value="zf-C2H2"/>
    <property type="match status" value="2"/>
</dbReference>
<evidence type="ECO:0000313" key="12">
    <source>
        <dbReference type="EMBL" id="JAA64886.1"/>
    </source>
</evidence>
<comment type="similarity">
    <text evidence="2">Belongs to the krueppel C2H2-type zinc-finger protein family.</text>
</comment>
<evidence type="ECO:0000256" key="5">
    <source>
        <dbReference type="ARBA" id="ARBA00022771"/>
    </source>
</evidence>
<dbReference type="PANTHER" id="PTHR24394">
    <property type="entry name" value="ZINC FINGER PROTEIN"/>
    <property type="match status" value="1"/>
</dbReference>
<feature type="domain" description="C2H2-type" evidence="11">
    <location>
        <begin position="196"/>
        <end position="223"/>
    </location>
</feature>
<evidence type="ECO:0000259" key="11">
    <source>
        <dbReference type="PROSITE" id="PS50157"/>
    </source>
</evidence>
<dbReference type="EMBL" id="GACK01000148">
    <property type="protein sequence ID" value="JAA64886.1"/>
    <property type="molecule type" value="mRNA"/>
</dbReference>
<organism evidence="12">
    <name type="scientific">Rhipicephalus pulchellus</name>
    <name type="common">Yellow backed tick</name>
    <name type="synonym">Dermacentor pulchellus</name>
    <dbReference type="NCBI Taxonomy" id="72859"/>
    <lineage>
        <taxon>Eukaryota</taxon>
        <taxon>Metazoa</taxon>
        <taxon>Ecdysozoa</taxon>
        <taxon>Arthropoda</taxon>
        <taxon>Chelicerata</taxon>
        <taxon>Arachnida</taxon>
        <taxon>Acari</taxon>
        <taxon>Parasitiformes</taxon>
        <taxon>Ixodida</taxon>
        <taxon>Ixodoidea</taxon>
        <taxon>Ixodidae</taxon>
        <taxon>Rhipicephalinae</taxon>
        <taxon>Rhipicephalus</taxon>
        <taxon>Rhipicephalus</taxon>
    </lineage>
</organism>
<dbReference type="FunFam" id="3.30.160.60:FF:003288">
    <property type="entry name" value="Uncharacterized protein"/>
    <property type="match status" value="1"/>
</dbReference>
<keyword evidence="6" id="KW-0862">Zinc</keyword>
<name>L7MKY8_RHIPC</name>
<dbReference type="InterPro" id="IPR013087">
    <property type="entry name" value="Znf_C2H2_type"/>
</dbReference>
<accession>L7MKY8</accession>
<protein>
    <submittedName>
        <fullName evidence="12">Putative c2h2-type zn-finger protein</fullName>
    </submittedName>
</protein>
<feature type="non-terminal residue" evidence="12">
    <location>
        <position position="235"/>
    </location>
</feature>
<dbReference type="GO" id="GO:0005634">
    <property type="term" value="C:nucleus"/>
    <property type="evidence" value="ECO:0007669"/>
    <property type="project" value="UniProtKB-SubCell"/>
</dbReference>
<sequence>MPAFCSAHGSASADGRDDVLGRLFSGCNDIGHTPGPSNFSEIDHHDIPAEPVHQAALRPACGSVKAVEISPQRACEPGHVTDKSVQVRLLTNHEASQANEQKTLSTSATQTETQALSSGSLSFASLQQSSSLAPVRRPLHSCQECPYVTHNRSHMTRHLRMHKGERPFKCHMCTASFTQDCKLVAHMRTHTGERHFSCDDCSASFSRKGALNEHMRTHTGGRPFSCVHCNASFPR</sequence>
<feature type="domain" description="C2H2-type" evidence="11">
    <location>
        <begin position="140"/>
        <end position="167"/>
    </location>
</feature>
<reference evidence="12" key="1">
    <citation type="submission" date="2012-11" db="EMBL/GenBank/DDBJ databases">
        <authorList>
            <person name="Lucero-Rivera Y.E."/>
            <person name="Tovar-Ramirez D."/>
        </authorList>
    </citation>
    <scope>NUCLEOTIDE SEQUENCE</scope>
    <source>
        <tissue evidence="12">Salivary gland</tissue>
    </source>
</reference>
<evidence type="ECO:0000256" key="3">
    <source>
        <dbReference type="ARBA" id="ARBA00022723"/>
    </source>
</evidence>
<dbReference type="AlphaFoldDB" id="L7MKY8"/>
<reference evidence="12" key="2">
    <citation type="journal article" date="2015" name="J. Proteomics">
        <title>Sexual differences in the sialomes of the zebra tick, Rhipicephalus pulchellus.</title>
        <authorList>
            <person name="Tan A.W."/>
            <person name="Francischetti I.M."/>
            <person name="Slovak M."/>
            <person name="Kini R.M."/>
            <person name="Ribeiro J.M."/>
        </authorList>
    </citation>
    <scope>NUCLEOTIDE SEQUENCE</scope>
    <source>
        <tissue evidence="12">Salivary gland</tissue>
    </source>
</reference>
<evidence type="ECO:0000256" key="9">
    <source>
        <dbReference type="ARBA" id="ARBA00023242"/>
    </source>
</evidence>
<proteinExistence type="evidence at transcript level"/>
<evidence type="ECO:0000256" key="8">
    <source>
        <dbReference type="ARBA" id="ARBA00023163"/>
    </source>
</evidence>
<comment type="subcellular location">
    <subcellularLocation>
        <location evidence="1">Nucleus</location>
    </subcellularLocation>
</comment>
<keyword evidence="3" id="KW-0479">Metal-binding</keyword>
<dbReference type="SUPFAM" id="SSF57667">
    <property type="entry name" value="beta-beta-alpha zinc fingers"/>
    <property type="match status" value="2"/>
</dbReference>
<keyword evidence="7" id="KW-0805">Transcription regulation</keyword>